<dbReference type="Gene3D" id="3.40.50.1000">
    <property type="entry name" value="HAD superfamily/HAD-like"/>
    <property type="match status" value="2"/>
</dbReference>
<evidence type="ECO:0000313" key="1">
    <source>
        <dbReference type="EMBL" id="KFD68857.1"/>
    </source>
</evidence>
<gene>
    <name evidence="1" type="ORF">M514_10017</name>
</gene>
<reference evidence="1" key="1">
    <citation type="journal article" date="2014" name="Nat. Genet.">
        <title>Genome and transcriptome of the porcine whipworm Trichuris suis.</title>
        <authorList>
            <person name="Jex A.R."/>
            <person name="Nejsum P."/>
            <person name="Schwarz E.M."/>
            <person name="Hu L."/>
            <person name="Young N.D."/>
            <person name="Hall R.S."/>
            <person name="Korhonen P.K."/>
            <person name="Liao S."/>
            <person name="Thamsborg S."/>
            <person name="Xia J."/>
            <person name="Xu P."/>
            <person name="Wang S."/>
            <person name="Scheerlinck J.P."/>
            <person name="Hofmann A."/>
            <person name="Sternberg P.W."/>
            <person name="Wang J."/>
            <person name="Gasser R.B."/>
        </authorList>
    </citation>
    <scope>NUCLEOTIDE SEQUENCE [LARGE SCALE GENOMIC DNA]</scope>
    <source>
        <strain evidence="1">DCEP-RM93F</strain>
    </source>
</reference>
<dbReference type="InterPro" id="IPR036412">
    <property type="entry name" value="HAD-like_sf"/>
</dbReference>
<dbReference type="InterPro" id="IPR023214">
    <property type="entry name" value="HAD_sf"/>
</dbReference>
<dbReference type="GO" id="GO:0016791">
    <property type="term" value="F:phosphatase activity"/>
    <property type="evidence" value="ECO:0007669"/>
    <property type="project" value="TreeGrafter"/>
</dbReference>
<organism evidence="1">
    <name type="scientific">Trichuris suis</name>
    <name type="common">pig whipworm</name>
    <dbReference type="NCBI Taxonomy" id="68888"/>
    <lineage>
        <taxon>Eukaryota</taxon>
        <taxon>Metazoa</taxon>
        <taxon>Ecdysozoa</taxon>
        <taxon>Nematoda</taxon>
        <taxon>Enoplea</taxon>
        <taxon>Dorylaimia</taxon>
        <taxon>Trichinellida</taxon>
        <taxon>Trichuridae</taxon>
        <taxon>Trichuris</taxon>
    </lineage>
</organism>
<dbReference type="NCBIfam" id="TIGR01460">
    <property type="entry name" value="HAD-SF-IIA"/>
    <property type="match status" value="1"/>
</dbReference>
<dbReference type="PANTHER" id="PTHR19288:SF93">
    <property type="entry name" value="FI11325P-RELATED"/>
    <property type="match status" value="1"/>
</dbReference>
<dbReference type="InterPro" id="IPR006357">
    <property type="entry name" value="HAD-SF_hydro_IIA"/>
</dbReference>
<dbReference type="PANTHER" id="PTHR19288">
    <property type="entry name" value="4-NITROPHENYLPHOSPHATASE-RELATED"/>
    <property type="match status" value="1"/>
</dbReference>
<protein>
    <submittedName>
        <fullName evidence="1">Uncharacterized protein</fullName>
    </submittedName>
</protein>
<dbReference type="Pfam" id="PF00702">
    <property type="entry name" value="Hydrolase"/>
    <property type="match status" value="1"/>
</dbReference>
<dbReference type="SUPFAM" id="SSF56784">
    <property type="entry name" value="HAD-like"/>
    <property type="match status" value="1"/>
</dbReference>
<accession>A0A085NHB1</accession>
<dbReference type="GO" id="GO:0005737">
    <property type="term" value="C:cytoplasm"/>
    <property type="evidence" value="ECO:0007669"/>
    <property type="project" value="TreeGrafter"/>
</dbReference>
<dbReference type="EMBL" id="KL367500">
    <property type="protein sequence ID" value="KFD68857.1"/>
    <property type="molecule type" value="Genomic_DNA"/>
</dbReference>
<sequence>MFFGQLSYAAAVDSSNASSEFSKRTVTNDQTASSSVMSCCLNGRMISHYRQIANVGYPPRETTTLPKIHRDIVTSPKQSPPAGLKQAAARRNALLIVNIEKNRVAGGLIEGMAVPLSKSILQHLWDKFDCFLLDCDGVLWRGSVPIPGAGAAIDLMKKHVRILAFIMKNSSDSTRHQRSASVRGKMSQAWHQCVHRGESSLSKEIPILAFKNDIVTSSRVASIYLKNLPNRTGKVYVLGGQGLGNELKAANVDHFGIGPDYSENHTFVDDQSVSVELENDVFAVLVGFDRYICYNKMVKAVSYLRNEKCLFLATNDDAFFPSENSRIALPGAGSIVQAISYSSQRKPIVLGKPHSPMFQYVRDVLKIDPKKTMMIGDWPPTDIRFARRNGLASMLVLSGNATIEHAQKPEDRETTADFYCNSLKTLCDLESVSRFLNFYSTLLVFSGLNGCQAGVCVSSGRL</sequence>
<proteinExistence type="predicted"/>
<name>A0A085NHB1_9BILA</name>
<dbReference type="AlphaFoldDB" id="A0A085NHB1"/>
<dbReference type="Proteomes" id="UP000030758">
    <property type="component" value="Unassembled WGS sequence"/>
</dbReference>